<dbReference type="Pfam" id="PF12777">
    <property type="entry name" value="MT"/>
    <property type="match status" value="1"/>
</dbReference>
<evidence type="ECO:0000313" key="4">
    <source>
        <dbReference type="Proteomes" id="UP000078046"/>
    </source>
</evidence>
<keyword evidence="1" id="KW-0175">Coiled coil</keyword>
<name>A0A177BBJ1_9BILA</name>
<accession>A0A177BBJ1</accession>
<dbReference type="AlphaFoldDB" id="A0A177BBJ1"/>
<organism evidence="3 4">
    <name type="scientific">Intoshia linei</name>
    <dbReference type="NCBI Taxonomy" id="1819745"/>
    <lineage>
        <taxon>Eukaryota</taxon>
        <taxon>Metazoa</taxon>
        <taxon>Spiralia</taxon>
        <taxon>Lophotrochozoa</taxon>
        <taxon>Mesozoa</taxon>
        <taxon>Orthonectida</taxon>
        <taxon>Rhopaluridae</taxon>
        <taxon>Intoshia</taxon>
    </lineage>
</organism>
<feature type="coiled-coil region" evidence="1">
    <location>
        <begin position="423"/>
        <end position="450"/>
    </location>
</feature>
<dbReference type="PANTHER" id="PTHR45703">
    <property type="entry name" value="DYNEIN HEAVY CHAIN"/>
    <property type="match status" value="1"/>
</dbReference>
<protein>
    <recommendedName>
        <fullName evidence="2">Dynein heavy chain coiled coil stalk domain-containing protein</fullName>
    </recommendedName>
</protein>
<keyword evidence="4" id="KW-1185">Reference proteome</keyword>
<dbReference type="InterPro" id="IPR024743">
    <property type="entry name" value="Dynein_HC_stalk"/>
</dbReference>
<gene>
    <name evidence="3" type="ORF">A3Q56_00697</name>
</gene>
<evidence type="ECO:0000259" key="2">
    <source>
        <dbReference type="Pfam" id="PF12777"/>
    </source>
</evidence>
<dbReference type="Gene3D" id="1.20.920.20">
    <property type="match status" value="1"/>
</dbReference>
<feature type="domain" description="Dynein heavy chain coiled coil stalk" evidence="2">
    <location>
        <begin position="210"/>
        <end position="427"/>
    </location>
</feature>
<comment type="caution">
    <text evidence="3">The sequence shown here is derived from an EMBL/GenBank/DDBJ whole genome shotgun (WGS) entry which is preliminary data.</text>
</comment>
<evidence type="ECO:0000313" key="3">
    <source>
        <dbReference type="EMBL" id="OAF71570.1"/>
    </source>
</evidence>
<dbReference type="PANTHER" id="PTHR45703:SF36">
    <property type="entry name" value="DYNEIN HEAVY CHAIN, CYTOPLASMIC"/>
    <property type="match status" value="1"/>
</dbReference>
<dbReference type="InterPro" id="IPR026983">
    <property type="entry name" value="DHC"/>
</dbReference>
<evidence type="ECO:0000256" key="1">
    <source>
        <dbReference type="SAM" id="Coils"/>
    </source>
</evidence>
<proteinExistence type="predicted"/>
<dbReference type="EMBL" id="LWCA01000041">
    <property type="protein sequence ID" value="OAF71570.1"/>
    <property type="molecule type" value="Genomic_DNA"/>
</dbReference>
<dbReference type="Proteomes" id="UP000078046">
    <property type="component" value="Unassembled WGS sequence"/>
</dbReference>
<dbReference type="GO" id="GO:0051959">
    <property type="term" value="F:dynein light intermediate chain binding"/>
    <property type="evidence" value="ECO:0007669"/>
    <property type="project" value="InterPro"/>
</dbReference>
<dbReference type="GO" id="GO:0045505">
    <property type="term" value="F:dynein intermediate chain binding"/>
    <property type="evidence" value="ECO:0007669"/>
    <property type="project" value="InterPro"/>
</dbReference>
<dbReference type="GO" id="GO:0007018">
    <property type="term" value="P:microtubule-based movement"/>
    <property type="evidence" value="ECO:0007669"/>
    <property type="project" value="InterPro"/>
</dbReference>
<sequence>MDTNKLKELSQKCNMVDLISENELIVIYRLVCTNENRKVRTGKSLFLDFKEKLNIKLAHYIRIIAFHKDSAIQTVINIPNTWMQFNCTNLNIENLNKIPHDIFKKMKLSNELTKILKMKFASKIKIILINLIEKTHVFFDKLLNNFKIPLSCLHLFSYTLLLELDKQFRRHTEKKEKIYKVVKTVKDCEIWLLNRYDLLKETKRKKITINNQFEKLFEEIDIERTKLNQIRSECDTLDKYISIQKNELDKLNQVFNTKFSSTEPFYLASKEALNALKFDATFELKTYIKPPKDIVDLMKVLCLMFNKSETLEEALSLLKDIHLKDKMIYYEKEKMSDKVYNSLQSQIKQKYLDYNYMRYVSLAASDICRWIHGTYKYAYIFRGTRQLKDNIHKYEILIVNQKKIMAIHRTEENKCIMVIQSNIKQQKCLKENAKKMADKIENLNEELEMSTTYRLNIEKVRDIFLSTEKLDKVSIGNIDEKISTETSQTGTLILFNKYLLECVNFAAGLSYINYFTDESIFSKYFLFVKDFILLNLTPNNNSVSTLKKSIQPQINGNDAIRKYALYSSIEKLNLLVSSEPVWWKCPHFFFISYAKIEKVNEIVKYTDKALPISIIYDPEYITKKIVAAYCNQKYKDFKYNIRETDYCSKTFFGDMDKFLQYNELDTFLIVHNTSASRFKDFSFDSDSFDSVNIRCKNKTYTIPKSKISIYLVYNRELKTIEMHSLFQKLFYIYNVNYINLKAETDYINSHLFTKIINLFSGELYNLHKSIIGDKLRTDLRIKKIKEEIINNIIKHSENLINDCKQNNVLAQHFVDYVRLLNMKQVLTSMENKKLKETTSNYKSVVKAASYIYQLVFKSKNYDFMFNYNTFLDEFDVVISECKSFYIQSTKMTQNQLYILHENINRRFAPYIYNYCIEMSTFTHEINPKIIEEHIFNLNCEQGDFKKKSKTDTIKSNKENCWICWKYLIDDEFNQTVRIKPCEHVINLLDSNLEIHQVNLNSITSFVLPDKINSLVCRLIYLKSILKNGEMYLQYIGQYYKNKMLLFNITNSEGAWILNFIDKNYKVPYIIYSDASKHEMCQKIIKRLAFNRGTSVKFVYLTEHQNCVKEIYLILEKEKQMNIWLFCICIDQKAISEISTQLLGKLSTSLSSASVKFKFGFISKYLINEDGKFVIL</sequence>
<dbReference type="GO" id="GO:0030286">
    <property type="term" value="C:dynein complex"/>
    <property type="evidence" value="ECO:0007669"/>
    <property type="project" value="InterPro"/>
</dbReference>
<reference evidence="3 4" key="1">
    <citation type="submission" date="2016-04" db="EMBL/GenBank/DDBJ databases">
        <title>The genome of Intoshia linei affirms orthonectids as highly simplified spiralians.</title>
        <authorList>
            <person name="Mikhailov K.V."/>
            <person name="Slusarev G.S."/>
            <person name="Nikitin M.A."/>
            <person name="Logacheva M.D."/>
            <person name="Penin A."/>
            <person name="Aleoshin V."/>
            <person name="Panchin Y.V."/>
        </authorList>
    </citation>
    <scope>NUCLEOTIDE SEQUENCE [LARGE SCALE GENOMIC DNA]</scope>
    <source>
        <strain evidence="3">Intl2013</strain>
        <tissue evidence="3">Whole animal</tissue>
    </source>
</reference>